<dbReference type="SUPFAM" id="SSF52499">
    <property type="entry name" value="Isochorismatase-like hydrolases"/>
    <property type="match status" value="1"/>
</dbReference>
<evidence type="ECO:0000259" key="2">
    <source>
        <dbReference type="Pfam" id="PF00857"/>
    </source>
</evidence>
<evidence type="ECO:0000313" key="4">
    <source>
        <dbReference type="Proteomes" id="UP000021816"/>
    </source>
</evidence>
<comment type="caution">
    <text evidence="3">The sequence shown here is derived from an EMBL/GenBank/DDBJ whole genome shotgun (WGS) entry which is preliminary data.</text>
</comment>
<reference evidence="3 4" key="1">
    <citation type="submission" date="2014-02" db="EMBL/GenBank/DDBJ databases">
        <title>Expanding our view of genomic diversity in Candidatus Accumulibacter clades.</title>
        <authorList>
            <person name="Skennerton C.T."/>
            <person name="Barr J.J."/>
            <person name="Slater F.R."/>
            <person name="Bond P.L."/>
            <person name="Tyson G.W."/>
        </authorList>
    </citation>
    <scope>NUCLEOTIDE SEQUENCE [LARGE SCALE GENOMIC DNA]</scope>
    <source>
        <strain evidence="4">BA-92</strain>
    </source>
</reference>
<dbReference type="EMBL" id="JEMX01000022">
    <property type="protein sequence ID" value="EXI81419.1"/>
    <property type="molecule type" value="Genomic_DNA"/>
</dbReference>
<evidence type="ECO:0000256" key="1">
    <source>
        <dbReference type="ARBA" id="ARBA00022801"/>
    </source>
</evidence>
<dbReference type="STRING" id="1454003.AW10_01151"/>
<name>A0A011QRD0_9PROT</name>
<dbReference type="PANTHER" id="PTHR43540">
    <property type="entry name" value="PEROXYUREIDOACRYLATE/UREIDOACRYLATE AMIDOHYDROLASE-RELATED"/>
    <property type="match status" value="1"/>
</dbReference>
<proteinExistence type="predicted"/>
<gene>
    <name evidence="3" type="primary">yecD</name>
    <name evidence="3" type="ORF">AW10_01151</name>
</gene>
<dbReference type="PATRIC" id="fig|1454003.3.peg.1186"/>
<dbReference type="InterPro" id="IPR050272">
    <property type="entry name" value="Isochorismatase-like_hydrls"/>
</dbReference>
<dbReference type="GO" id="GO:0016787">
    <property type="term" value="F:hydrolase activity"/>
    <property type="evidence" value="ECO:0007669"/>
    <property type="project" value="UniProtKB-KW"/>
</dbReference>
<sequence length="194" mass="21225">MSACSPENSTRSALIVIDVQESFRQMPYWSESDVPAFKKAVLALDDACRARGVPVVHVFHIGQSGPFTEASGAVRALDWLPGPPDACFFKHTHNAFSDTGLDLWLRRRGVDRLIIAGIRTEQCCETSTRVASDIGYQVDFVSDATLTFPMTHPRSGRVYSPQEIKAHTELVLAGRFARIASVDDCVASLGDARA</sequence>
<organism evidence="3 4">
    <name type="scientific">Candidatus Accumulibacter appositus</name>
    <dbReference type="NCBI Taxonomy" id="1454003"/>
    <lineage>
        <taxon>Bacteria</taxon>
        <taxon>Pseudomonadati</taxon>
        <taxon>Pseudomonadota</taxon>
        <taxon>Betaproteobacteria</taxon>
        <taxon>Candidatus Accumulibacter</taxon>
    </lineage>
</organism>
<dbReference type="Gene3D" id="3.40.50.850">
    <property type="entry name" value="Isochorismatase-like"/>
    <property type="match status" value="1"/>
</dbReference>
<dbReference type="PANTHER" id="PTHR43540:SF6">
    <property type="entry name" value="ISOCHORISMATASE-LIKE DOMAIN-CONTAINING PROTEIN"/>
    <property type="match status" value="1"/>
</dbReference>
<protein>
    <submittedName>
        <fullName evidence="3">Isochorismatase family protein YecD</fullName>
        <ecNumber evidence="3">3.-.-.-</ecNumber>
    </submittedName>
</protein>
<feature type="domain" description="Isochorismatase-like" evidence="2">
    <location>
        <begin position="12"/>
        <end position="149"/>
    </location>
</feature>
<keyword evidence="1 3" id="KW-0378">Hydrolase</keyword>
<dbReference type="AlphaFoldDB" id="A0A011QRD0"/>
<dbReference type="InterPro" id="IPR036380">
    <property type="entry name" value="Isochorismatase-like_sf"/>
</dbReference>
<dbReference type="InterPro" id="IPR000868">
    <property type="entry name" value="Isochorismatase-like_dom"/>
</dbReference>
<evidence type="ECO:0000313" key="3">
    <source>
        <dbReference type="EMBL" id="EXI81419.1"/>
    </source>
</evidence>
<dbReference type="Pfam" id="PF00857">
    <property type="entry name" value="Isochorismatase"/>
    <property type="match status" value="1"/>
</dbReference>
<dbReference type="Proteomes" id="UP000021816">
    <property type="component" value="Unassembled WGS sequence"/>
</dbReference>
<accession>A0A011QRD0</accession>
<dbReference type="EC" id="3.-.-.-" evidence="3"/>